<dbReference type="SMART" id="SM00409">
    <property type="entry name" value="IG"/>
    <property type="match status" value="7"/>
</dbReference>
<evidence type="ECO:0000256" key="1">
    <source>
        <dbReference type="ARBA" id="ARBA00004479"/>
    </source>
</evidence>
<dbReference type="InterPro" id="IPR003598">
    <property type="entry name" value="Ig_sub2"/>
</dbReference>
<dbReference type="Proteomes" id="UP001642540">
    <property type="component" value="Unassembled WGS sequence"/>
</dbReference>
<accession>A0ABP1Q6T8</accession>
<dbReference type="PROSITE" id="PS50835">
    <property type="entry name" value="IG_LIKE"/>
    <property type="match status" value="7"/>
</dbReference>
<dbReference type="InterPro" id="IPR051275">
    <property type="entry name" value="Cell_adhesion_signaling"/>
</dbReference>
<dbReference type="SMART" id="SM00060">
    <property type="entry name" value="FN3"/>
    <property type="match status" value="2"/>
</dbReference>
<dbReference type="CDD" id="cd00063">
    <property type="entry name" value="FN3"/>
    <property type="match status" value="1"/>
</dbReference>
<keyword evidence="5" id="KW-0325">Glycoprotein</keyword>
<dbReference type="InterPro" id="IPR003599">
    <property type="entry name" value="Ig_sub"/>
</dbReference>
<feature type="domain" description="Ig-like" evidence="9">
    <location>
        <begin position="248"/>
        <end position="326"/>
    </location>
</feature>
<keyword evidence="8" id="KW-1133">Transmembrane helix</keyword>
<evidence type="ECO:0000256" key="5">
    <source>
        <dbReference type="ARBA" id="ARBA00023180"/>
    </source>
</evidence>
<proteinExistence type="predicted"/>
<dbReference type="SUPFAM" id="SSF48726">
    <property type="entry name" value="Immunoglobulin"/>
    <property type="match status" value="7"/>
</dbReference>
<evidence type="ECO:0000259" key="10">
    <source>
        <dbReference type="PROSITE" id="PS50853"/>
    </source>
</evidence>
<protein>
    <recommendedName>
        <fullName evidence="13">Hemicentin-2</fullName>
    </recommendedName>
</protein>
<dbReference type="EMBL" id="CAXLJM020000024">
    <property type="protein sequence ID" value="CAL8091289.1"/>
    <property type="molecule type" value="Genomic_DNA"/>
</dbReference>
<dbReference type="SMART" id="SM00408">
    <property type="entry name" value="IGc2"/>
    <property type="match status" value="7"/>
</dbReference>
<keyword evidence="4" id="KW-1015">Disulfide bond</keyword>
<evidence type="ECO:0000256" key="6">
    <source>
        <dbReference type="ARBA" id="ARBA00023319"/>
    </source>
</evidence>
<feature type="domain" description="Ig-like" evidence="9">
    <location>
        <begin position="13"/>
        <end position="139"/>
    </location>
</feature>
<keyword evidence="12" id="KW-1185">Reference proteome</keyword>
<dbReference type="InterPro" id="IPR013098">
    <property type="entry name" value="Ig_I-set"/>
</dbReference>
<feature type="transmembrane region" description="Helical" evidence="8">
    <location>
        <begin position="935"/>
        <end position="957"/>
    </location>
</feature>
<dbReference type="PROSITE" id="PS50853">
    <property type="entry name" value="FN3"/>
    <property type="match status" value="1"/>
</dbReference>
<evidence type="ECO:0000313" key="12">
    <source>
        <dbReference type="Proteomes" id="UP001642540"/>
    </source>
</evidence>
<evidence type="ECO:0000256" key="3">
    <source>
        <dbReference type="ARBA" id="ARBA00023136"/>
    </source>
</evidence>
<dbReference type="InterPro" id="IPR036179">
    <property type="entry name" value="Ig-like_dom_sf"/>
</dbReference>
<dbReference type="Pfam" id="PF07679">
    <property type="entry name" value="I-set"/>
    <property type="match status" value="2"/>
</dbReference>
<dbReference type="InterPro" id="IPR003961">
    <property type="entry name" value="FN3_dom"/>
</dbReference>
<feature type="region of interest" description="Disordered" evidence="7">
    <location>
        <begin position="1143"/>
        <end position="1213"/>
    </location>
</feature>
<dbReference type="PANTHER" id="PTHR11640:SF134">
    <property type="entry name" value="ECHINOID, ISOFORM A-RELATED"/>
    <property type="match status" value="1"/>
</dbReference>
<feature type="domain" description="Ig-like" evidence="9">
    <location>
        <begin position="427"/>
        <end position="510"/>
    </location>
</feature>
<evidence type="ECO:0000256" key="7">
    <source>
        <dbReference type="SAM" id="MobiDB-lite"/>
    </source>
</evidence>
<dbReference type="PANTHER" id="PTHR11640">
    <property type="entry name" value="NEPHRIN"/>
    <property type="match status" value="1"/>
</dbReference>
<dbReference type="Pfam" id="PF00041">
    <property type="entry name" value="fn3"/>
    <property type="match status" value="1"/>
</dbReference>
<evidence type="ECO:0000256" key="4">
    <source>
        <dbReference type="ARBA" id="ARBA00023157"/>
    </source>
</evidence>
<feature type="domain" description="Fibronectin type-III" evidence="10">
    <location>
        <begin position="739"/>
        <end position="829"/>
    </location>
</feature>
<evidence type="ECO:0000259" key="9">
    <source>
        <dbReference type="PROSITE" id="PS50835"/>
    </source>
</evidence>
<gene>
    <name evidence="11" type="ORF">ODALV1_LOCUS7893</name>
</gene>
<feature type="domain" description="Ig-like" evidence="9">
    <location>
        <begin position="333"/>
        <end position="414"/>
    </location>
</feature>
<feature type="compositionally biased region" description="Polar residues" evidence="7">
    <location>
        <begin position="1024"/>
        <end position="1050"/>
    </location>
</feature>
<comment type="subcellular location">
    <subcellularLocation>
        <location evidence="1">Membrane</location>
        <topology evidence="1">Single-pass type I membrane protein</topology>
    </subcellularLocation>
</comment>
<name>A0ABP1Q6T8_9HEXA</name>
<keyword evidence="8" id="KW-0812">Transmembrane</keyword>
<dbReference type="InterPro" id="IPR013783">
    <property type="entry name" value="Ig-like_fold"/>
</dbReference>
<sequence>MVIKNVKICDQQPTTRMTYGLSSVEEGLVLLSLSVTAVLGDDMKDVKEGEDVILECRFGSHLISRGPTFYWARSNARDKDNVAIEGTPLEQNYEVDYSPNTGKYDLRIRNSTYDRDNGKFECRIKEKGSGQTLHSKTVQLTVLLPPGPPKITPLEPTATEGRSLDLTCSSSGGSPDPLIRWYRNGMPYPLDSIIKLGTSKNNPTSAILSVTPQRDDDGTEYRCVVWNRAMGEGEKLESSVALNVNYYPRVKVGPENPLRVEKGSEAKLTCNVDSKPAVSSVKWTRNGRFSETSFTYTIPVVSIQEGGSYACLADNGLGQSGEADLTLEVLYAPIVSVIPRKEVEDGESVWIKCNVSSNPRPSSIEWIMKEDPSFRQSGDILRIERVTSQNSGNYICKAVNVINPSGLETTYERTGNASVALMIKHAPGKAHIEPSTPSVVEGSGVTLTCGAKPPGWPTPQYRWWKEGSESTISVGAQLNIGTAKASNEGLYFCQPSNEIGTGTVASAELRVYQAPKITQTLQPQVIRRAGDSGFQVTCTAKAKPRPTMRWMKDGQLLDPSHKDARGFYRIESHDVEIKNGAYTVNTTLFFAGDDRDHKDRIMAIDRGYYACVIENEVKKDESHMYLRVQHRPIFIQQRKWELDRAAFEIGETAYIPCKVQAFPKAEIEWSFNQVMLSGAVGIRPYDKNTSILANDIYVSTLVIPDIQGDDYGEYSCKATNSMGNATSMIILQEKGRPSPPAELRIVESDVNSVLLKWEPGFNGGYEETKHLVQYSGDDGSIREADCLFYNPCNITGLKQQTFYTFRIRAWNPKGESEFSKNLTAMTRIDLSKIPDPLEVKFEPKSRTLVFNVLTQMPMATAKVELQQTGENTWRKYRMLPVFTDKIHHVIEDPKLVEAVRVRLCFEDEETCGNSINADIVSTVPAVAQVGMRVHYVIGAVVSGIVLLLCFALVLLFCCCRKKRVVKKEQYDANRTTTQDAPPPYYTNGMENKGLEKSMDVIEDTLKNFNGQNGYISYNGLHHQPNGNGNHQYNADQNSYSNSNNAGSVDSQDSLWKAPQLVPNDQQHLMTQHHQQALQQQQQLNHSNLMHQHLHNRNSGNYEHHHVQSTYSAEDYVPYDNRNNYVTDPYGPIPKPKRRLDLIGDSPYHELSGLPDPYMDSTSGGAGLVGTPGHQDESSITTSRSQQQQSQQAPPPSATMTFEESLESGYSTPNSRNRRVIREIIV</sequence>
<feature type="domain" description="Ig-like" evidence="9">
    <location>
        <begin position="632"/>
        <end position="732"/>
    </location>
</feature>
<evidence type="ECO:0000256" key="2">
    <source>
        <dbReference type="ARBA" id="ARBA00022737"/>
    </source>
</evidence>
<organism evidence="11 12">
    <name type="scientific">Orchesella dallaii</name>
    <dbReference type="NCBI Taxonomy" id="48710"/>
    <lineage>
        <taxon>Eukaryota</taxon>
        <taxon>Metazoa</taxon>
        <taxon>Ecdysozoa</taxon>
        <taxon>Arthropoda</taxon>
        <taxon>Hexapoda</taxon>
        <taxon>Collembola</taxon>
        <taxon>Entomobryomorpha</taxon>
        <taxon>Entomobryoidea</taxon>
        <taxon>Orchesellidae</taxon>
        <taxon>Orchesellinae</taxon>
        <taxon>Orchesella</taxon>
    </lineage>
</organism>
<evidence type="ECO:0008006" key="13">
    <source>
        <dbReference type="Google" id="ProtNLM"/>
    </source>
</evidence>
<dbReference type="SUPFAM" id="SSF49265">
    <property type="entry name" value="Fibronectin type III"/>
    <property type="match status" value="1"/>
</dbReference>
<dbReference type="Pfam" id="PF13927">
    <property type="entry name" value="Ig_3"/>
    <property type="match status" value="4"/>
</dbReference>
<feature type="domain" description="Ig-like" evidence="9">
    <location>
        <begin position="149"/>
        <end position="241"/>
    </location>
</feature>
<feature type="compositionally biased region" description="Low complexity" evidence="7">
    <location>
        <begin position="1177"/>
        <end position="1191"/>
    </location>
</feature>
<evidence type="ECO:0000313" key="11">
    <source>
        <dbReference type="EMBL" id="CAL8091289.1"/>
    </source>
</evidence>
<feature type="domain" description="Ig-like" evidence="9">
    <location>
        <begin position="515"/>
        <end position="622"/>
    </location>
</feature>
<keyword evidence="3 8" id="KW-0472">Membrane</keyword>
<dbReference type="InterPro" id="IPR036116">
    <property type="entry name" value="FN3_sf"/>
</dbReference>
<feature type="region of interest" description="Disordered" evidence="7">
    <location>
        <begin position="1017"/>
        <end position="1050"/>
    </location>
</feature>
<dbReference type="InterPro" id="IPR007110">
    <property type="entry name" value="Ig-like_dom"/>
</dbReference>
<keyword evidence="2" id="KW-0677">Repeat</keyword>
<dbReference type="Gene3D" id="2.60.40.10">
    <property type="entry name" value="Immunoglobulins"/>
    <property type="match status" value="8"/>
</dbReference>
<comment type="caution">
    <text evidence="11">The sequence shown here is derived from an EMBL/GenBank/DDBJ whole genome shotgun (WGS) entry which is preliminary data.</text>
</comment>
<reference evidence="11 12" key="1">
    <citation type="submission" date="2024-08" db="EMBL/GenBank/DDBJ databases">
        <authorList>
            <person name="Cucini C."/>
            <person name="Frati F."/>
        </authorList>
    </citation>
    <scope>NUCLEOTIDE SEQUENCE [LARGE SCALE GENOMIC DNA]</scope>
</reference>
<keyword evidence="6" id="KW-0393">Immunoglobulin domain</keyword>
<evidence type="ECO:0000256" key="8">
    <source>
        <dbReference type="SAM" id="Phobius"/>
    </source>
</evidence>